<dbReference type="Proteomes" id="UP001162164">
    <property type="component" value="Unassembled WGS sequence"/>
</dbReference>
<dbReference type="InterPro" id="IPR011047">
    <property type="entry name" value="Quinoprotein_ADH-like_sf"/>
</dbReference>
<sequence>MDNLDDFVDCLNPLKKITPLPKRCFNEIDDRVNKKEKHSEDELQILWSYDLKACVDCSPLVYKRVSETYIAIGRETVFKKNFPDNIESTPVLSPCVNYLLIGCYNGIMYCVDLSTNDIAWNYKTDNKIKSSGGFL</sequence>
<dbReference type="PANTHER" id="PTHR44394:SF1">
    <property type="entry name" value="BETA-ALANINE-ACTIVATING ENZYME"/>
    <property type="match status" value="1"/>
</dbReference>
<evidence type="ECO:0000313" key="2">
    <source>
        <dbReference type="Proteomes" id="UP001162164"/>
    </source>
</evidence>
<accession>A0ABQ9IRU4</accession>
<organism evidence="1 2">
    <name type="scientific">Molorchus minor</name>
    <dbReference type="NCBI Taxonomy" id="1323400"/>
    <lineage>
        <taxon>Eukaryota</taxon>
        <taxon>Metazoa</taxon>
        <taxon>Ecdysozoa</taxon>
        <taxon>Arthropoda</taxon>
        <taxon>Hexapoda</taxon>
        <taxon>Insecta</taxon>
        <taxon>Pterygota</taxon>
        <taxon>Neoptera</taxon>
        <taxon>Endopterygota</taxon>
        <taxon>Coleoptera</taxon>
        <taxon>Polyphaga</taxon>
        <taxon>Cucujiformia</taxon>
        <taxon>Chrysomeloidea</taxon>
        <taxon>Cerambycidae</taxon>
        <taxon>Lamiinae</taxon>
        <taxon>Monochamini</taxon>
        <taxon>Molorchus</taxon>
    </lineage>
</organism>
<keyword evidence="2" id="KW-1185">Reference proteome</keyword>
<dbReference type="InterPro" id="IPR015943">
    <property type="entry name" value="WD40/YVTN_repeat-like_dom_sf"/>
</dbReference>
<gene>
    <name evidence="1" type="ORF">NQ317_013441</name>
</gene>
<dbReference type="EMBL" id="JAPWTJ010003108">
    <property type="protein sequence ID" value="KAJ8962456.1"/>
    <property type="molecule type" value="Genomic_DNA"/>
</dbReference>
<name>A0ABQ9IRU4_9CUCU</name>
<protein>
    <submittedName>
        <fullName evidence="1">Uncharacterized protein</fullName>
    </submittedName>
</protein>
<dbReference type="SUPFAM" id="SSF50998">
    <property type="entry name" value="Quinoprotein alcohol dehydrogenase-like"/>
    <property type="match status" value="1"/>
</dbReference>
<comment type="caution">
    <text evidence="1">The sequence shown here is derived from an EMBL/GenBank/DDBJ whole genome shotgun (WGS) entry which is preliminary data.</text>
</comment>
<reference evidence="1" key="1">
    <citation type="journal article" date="2023" name="Insect Mol. Biol.">
        <title>Genome sequencing provides insights into the evolution of gene families encoding plant cell wall-degrading enzymes in longhorned beetles.</title>
        <authorList>
            <person name="Shin N.R."/>
            <person name="Okamura Y."/>
            <person name="Kirsch R."/>
            <person name="Pauchet Y."/>
        </authorList>
    </citation>
    <scope>NUCLEOTIDE SEQUENCE</scope>
    <source>
        <strain evidence="1">MMC_N1</strain>
    </source>
</reference>
<dbReference type="InterPro" id="IPR052091">
    <property type="entry name" value="Beta-ala_Activ/Resist"/>
</dbReference>
<evidence type="ECO:0000313" key="1">
    <source>
        <dbReference type="EMBL" id="KAJ8962456.1"/>
    </source>
</evidence>
<dbReference type="PANTHER" id="PTHR44394">
    <property type="entry name" value="BETA-ALANINE-ACTIVATING ENZYME"/>
    <property type="match status" value="1"/>
</dbReference>
<proteinExistence type="predicted"/>
<dbReference type="Gene3D" id="2.130.10.10">
    <property type="entry name" value="YVTN repeat-like/Quinoprotein amine dehydrogenase"/>
    <property type="match status" value="1"/>
</dbReference>